<sequence>MVKFFETNFSYDYQWPAVTLAYFLRYPNPYSTHVVSSDTLSSFVNPETGNLHITRLHLKRGKLPASVARFIPKIKESYILERSVIDARNQRMCTESRNLDWEGVLSVVENQEYVPAADPARTDVKTIVKFESRLGHRKREEEKRGFFQGWGTSGVRASLEVVGRSRMRDGLMKSREGMKLVLEQLRERGFVGVVKEQRQGGWERWKKVWRGDHGMEEAR</sequence>
<dbReference type="OrthoDB" id="341300at2759"/>
<dbReference type="InterPro" id="IPR037365">
    <property type="entry name" value="Slowmo/Ups"/>
</dbReference>
<reference evidence="2 3" key="1">
    <citation type="submission" date="2019-04" db="EMBL/GenBank/DDBJ databases">
        <title>Comparative genomics and transcriptomics to analyze fruiting body development in filamentous ascomycetes.</title>
        <authorList>
            <consortium name="DOE Joint Genome Institute"/>
            <person name="Lutkenhaus R."/>
            <person name="Traeger S."/>
            <person name="Breuer J."/>
            <person name="Kuo A."/>
            <person name="Lipzen A."/>
            <person name="Pangilinan J."/>
            <person name="Dilworth D."/>
            <person name="Sandor L."/>
            <person name="Poggeler S."/>
            <person name="Barry K."/>
            <person name="Grigoriev I.V."/>
            <person name="Nowrousian M."/>
        </authorList>
    </citation>
    <scope>NUCLEOTIDE SEQUENCE [LARGE SCALE GENOMIC DNA]</scope>
    <source>
        <strain evidence="2 3">CBS 389.68</strain>
    </source>
</reference>
<dbReference type="InterPro" id="IPR006797">
    <property type="entry name" value="PRELI/MSF1_dom"/>
</dbReference>
<dbReference type="PROSITE" id="PS50904">
    <property type="entry name" value="PRELI_MSF1"/>
    <property type="match status" value="1"/>
</dbReference>
<dbReference type="GO" id="GO:0005758">
    <property type="term" value="C:mitochondrial intermembrane space"/>
    <property type="evidence" value="ECO:0007669"/>
    <property type="project" value="InterPro"/>
</dbReference>
<keyword evidence="3" id="KW-1185">Reference proteome</keyword>
<accession>A0A4S2N476</accession>
<name>A0A4S2N476_9PEZI</name>
<evidence type="ECO:0000313" key="3">
    <source>
        <dbReference type="Proteomes" id="UP000298138"/>
    </source>
</evidence>
<dbReference type="Proteomes" id="UP000298138">
    <property type="component" value="Unassembled WGS sequence"/>
</dbReference>
<gene>
    <name evidence="2" type="ORF">EX30DRAFT_338597</name>
</gene>
<proteinExistence type="predicted"/>
<protein>
    <submittedName>
        <fullName evidence="2">MSF1-domain-containing protein</fullName>
    </submittedName>
</protein>
<organism evidence="2 3">
    <name type="scientific">Ascodesmis nigricans</name>
    <dbReference type="NCBI Taxonomy" id="341454"/>
    <lineage>
        <taxon>Eukaryota</taxon>
        <taxon>Fungi</taxon>
        <taxon>Dikarya</taxon>
        <taxon>Ascomycota</taxon>
        <taxon>Pezizomycotina</taxon>
        <taxon>Pezizomycetes</taxon>
        <taxon>Pezizales</taxon>
        <taxon>Ascodesmidaceae</taxon>
        <taxon>Ascodesmis</taxon>
    </lineage>
</organism>
<dbReference type="STRING" id="341454.A0A4S2N476"/>
<feature type="domain" description="PRELI/MSF1" evidence="1">
    <location>
        <begin position="2"/>
        <end position="190"/>
    </location>
</feature>
<dbReference type="AlphaFoldDB" id="A0A4S2N476"/>
<dbReference type="FunCoup" id="A0A4S2N476">
    <property type="interactions" value="355"/>
</dbReference>
<dbReference type="InParanoid" id="A0A4S2N476"/>
<dbReference type="PANTHER" id="PTHR11158">
    <property type="entry name" value="MSF1/PX19 RELATED"/>
    <property type="match status" value="1"/>
</dbReference>
<evidence type="ECO:0000259" key="1">
    <source>
        <dbReference type="PROSITE" id="PS50904"/>
    </source>
</evidence>
<evidence type="ECO:0000313" key="2">
    <source>
        <dbReference type="EMBL" id="TGZ84028.1"/>
    </source>
</evidence>
<dbReference type="EMBL" id="ML220113">
    <property type="protein sequence ID" value="TGZ84028.1"/>
    <property type="molecule type" value="Genomic_DNA"/>
</dbReference>
<dbReference type="Pfam" id="PF04707">
    <property type="entry name" value="PRELI"/>
    <property type="match status" value="1"/>
</dbReference>